<feature type="compositionally biased region" description="Polar residues" evidence="5">
    <location>
        <begin position="189"/>
        <end position="203"/>
    </location>
</feature>
<dbReference type="CDD" id="cd00067">
    <property type="entry name" value="GAL4"/>
    <property type="match status" value="1"/>
</dbReference>
<keyword evidence="3" id="KW-0238">DNA-binding</keyword>
<dbReference type="EMBL" id="KL197715">
    <property type="protein sequence ID" value="KDQ59891.1"/>
    <property type="molecule type" value="Genomic_DNA"/>
</dbReference>
<dbReference type="GO" id="GO:0000981">
    <property type="term" value="F:DNA-binding transcription factor activity, RNA polymerase II-specific"/>
    <property type="evidence" value="ECO:0007669"/>
    <property type="project" value="InterPro"/>
</dbReference>
<feature type="region of interest" description="Disordered" evidence="5">
    <location>
        <begin position="1"/>
        <end position="21"/>
    </location>
</feature>
<protein>
    <recommendedName>
        <fullName evidence="8">Zn(2)-C6 fungal-type domain-containing protein</fullName>
    </recommendedName>
</protein>
<dbReference type="InParanoid" id="A0A067QBD5"/>
<feature type="compositionally biased region" description="Basic and acidic residues" evidence="5">
    <location>
        <begin position="12"/>
        <end position="21"/>
    </location>
</feature>
<dbReference type="HOGENOM" id="CLU_860708_0_0_1"/>
<keyword evidence="2" id="KW-0479">Metal-binding</keyword>
<evidence type="ECO:0000313" key="7">
    <source>
        <dbReference type="Proteomes" id="UP000027265"/>
    </source>
</evidence>
<dbReference type="InterPro" id="IPR036864">
    <property type="entry name" value="Zn2-C6_fun-type_DNA-bd_sf"/>
</dbReference>
<organism evidence="6 7">
    <name type="scientific">Jaapia argillacea MUCL 33604</name>
    <dbReference type="NCBI Taxonomy" id="933084"/>
    <lineage>
        <taxon>Eukaryota</taxon>
        <taxon>Fungi</taxon>
        <taxon>Dikarya</taxon>
        <taxon>Basidiomycota</taxon>
        <taxon>Agaricomycotina</taxon>
        <taxon>Agaricomycetes</taxon>
        <taxon>Agaricomycetidae</taxon>
        <taxon>Jaapiales</taxon>
        <taxon>Jaapiaceae</taxon>
        <taxon>Jaapia</taxon>
    </lineage>
</organism>
<dbReference type="PANTHER" id="PTHR46910">
    <property type="entry name" value="TRANSCRIPTION FACTOR PDR1"/>
    <property type="match status" value="1"/>
</dbReference>
<evidence type="ECO:0000256" key="5">
    <source>
        <dbReference type="SAM" id="MobiDB-lite"/>
    </source>
</evidence>
<evidence type="ECO:0000256" key="1">
    <source>
        <dbReference type="ARBA" id="ARBA00004123"/>
    </source>
</evidence>
<accession>A0A067QBD5</accession>
<dbReference type="GO" id="GO:0005634">
    <property type="term" value="C:nucleus"/>
    <property type="evidence" value="ECO:0007669"/>
    <property type="project" value="UniProtKB-SubCell"/>
</dbReference>
<dbReference type="InterPro" id="IPR001138">
    <property type="entry name" value="Zn2Cys6_DnaBD"/>
</dbReference>
<dbReference type="SUPFAM" id="SSF57701">
    <property type="entry name" value="Zn2/Cys6 DNA-binding domain"/>
    <property type="match status" value="1"/>
</dbReference>
<dbReference type="GO" id="GO:0008270">
    <property type="term" value="F:zinc ion binding"/>
    <property type="evidence" value="ECO:0007669"/>
    <property type="project" value="InterPro"/>
</dbReference>
<sequence>MSPRTARANSSDSDKSQSRITRACDRCRRTRNKCIRSGSESESQQPCRTCISFGMRPLHKRGPPKGYVKALERRLQEVEGLLRAIIGSQDVGAQSLIADLRRDPTKLQVIEMIEQGPFGSDDGGALRASTSTKKEMLDYILQGAPTPSPSSNDPSRRLSRNSREQITSYQDTRPSVRFQLERPPGLPSPNLSRSHSLESTEQMTPYEDLRTSMPPVGYREPTLHLPPPSTDSIHPSPRFLALSHSPIGRATSSSPSNLIARIPTDSGYGSHLPSLEPESAPHTPHNLPIPDHHPIGDRYSPLPHHRYDVPAHHAPSPYQADWGVAWPVSLPVVDVGQQLEWQGLVGGSSPWGT</sequence>
<name>A0A067QBD5_9AGAM</name>
<proteinExistence type="predicted"/>
<evidence type="ECO:0008006" key="8">
    <source>
        <dbReference type="Google" id="ProtNLM"/>
    </source>
</evidence>
<gene>
    <name evidence="6" type="ORF">JAAARDRAFT_56822</name>
</gene>
<keyword evidence="4" id="KW-0539">Nucleus</keyword>
<keyword evidence="7" id="KW-1185">Reference proteome</keyword>
<evidence type="ECO:0000313" key="6">
    <source>
        <dbReference type="EMBL" id="KDQ59891.1"/>
    </source>
</evidence>
<feature type="region of interest" description="Disordered" evidence="5">
    <location>
        <begin position="142"/>
        <end position="208"/>
    </location>
</feature>
<evidence type="ECO:0000256" key="2">
    <source>
        <dbReference type="ARBA" id="ARBA00022723"/>
    </source>
</evidence>
<dbReference type="GO" id="GO:0003677">
    <property type="term" value="F:DNA binding"/>
    <property type="evidence" value="ECO:0007669"/>
    <property type="project" value="UniProtKB-KW"/>
</dbReference>
<dbReference type="Proteomes" id="UP000027265">
    <property type="component" value="Unassembled WGS sequence"/>
</dbReference>
<evidence type="ECO:0000256" key="3">
    <source>
        <dbReference type="ARBA" id="ARBA00023125"/>
    </source>
</evidence>
<dbReference type="InterPro" id="IPR050987">
    <property type="entry name" value="AtrR-like"/>
</dbReference>
<evidence type="ECO:0000256" key="4">
    <source>
        <dbReference type="ARBA" id="ARBA00023242"/>
    </source>
</evidence>
<reference evidence="7" key="1">
    <citation type="journal article" date="2014" name="Proc. Natl. Acad. Sci. U.S.A.">
        <title>Extensive sampling of basidiomycete genomes demonstrates inadequacy of the white-rot/brown-rot paradigm for wood decay fungi.</title>
        <authorList>
            <person name="Riley R."/>
            <person name="Salamov A.A."/>
            <person name="Brown D.W."/>
            <person name="Nagy L.G."/>
            <person name="Floudas D."/>
            <person name="Held B.W."/>
            <person name="Levasseur A."/>
            <person name="Lombard V."/>
            <person name="Morin E."/>
            <person name="Otillar R."/>
            <person name="Lindquist E.A."/>
            <person name="Sun H."/>
            <person name="LaButti K.M."/>
            <person name="Schmutz J."/>
            <person name="Jabbour D."/>
            <person name="Luo H."/>
            <person name="Baker S.E."/>
            <person name="Pisabarro A.G."/>
            <person name="Walton J.D."/>
            <person name="Blanchette R.A."/>
            <person name="Henrissat B."/>
            <person name="Martin F."/>
            <person name="Cullen D."/>
            <person name="Hibbett D.S."/>
            <person name="Grigoriev I.V."/>
        </authorList>
    </citation>
    <scope>NUCLEOTIDE SEQUENCE [LARGE SCALE GENOMIC DNA]</scope>
    <source>
        <strain evidence="7">MUCL 33604</strain>
    </source>
</reference>
<dbReference type="STRING" id="933084.A0A067QBD5"/>
<dbReference type="PANTHER" id="PTHR46910:SF3">
    <property type="entry name" value="HALOTOLERANCE PROTEIN 9-RELATED"/>
    <property type="match status" value="1"/>
</dbReference>
<feature type="compositionally biased region" description="Polar residues" evidence="5">
    <location>
        <begin position="164"/>
        <end position="173"/>
    </location>
</feature>
<dbReference type="AlphaFoldDB" id="A0A067QBD5"/>
<dbReference type="OrthoDB" id="2123952at2759"/>
<dbReference type="Gene3D" id="4.10.240.10">
    <property type="entry name" value="Zn(2)-C6 fungal-type DNA-binding domain"/>
    <property type="match status" value="1"/>
</dbReference>
<comment type="subcellular location">
    <subcellularLocation>
        <location evidence="1">Nucleus</location>
    </subcellularLocation>
</comment>